<proteinExistence type="predicted"/>
<feature type="region of interest" description="Disordered" evidence="1">
    <location>
        <begin position="557"/>
        <end position="584"/>
    </location>
</feature>
<dbReference type="PANTHER" id="PTHR43881">
    <property type="entry name" value="GAMMA-GLUTAMYLTRANSPEPTIDASE (AFU_ORTHOLOGUE AFUA_4G13580)"/>
    <property type="match status" value="1"/>
</dbReference>
<comment type="caution">
    <text evidence="2">The sequence shown here is derived from an EMBL/GenBank/DDBJ whole genome shotgun (WGS) entry which is preliminary data.</text>
</comment>
<dbReference type="InterPro" id="IPR052896">
    <property type="entry name" value="GGT-like_enzyme"/>
</dbReference>
<dbReference type="SUPFAM" id="SSF56235">
    <property type="entry name" value="N-terminal nucleophile aminohydrolases (Ntn hydrolases)"/>
    <property type="match status" value="1"/>
</dbReference>
<dbReference type="PANTHER" id="PTHR43881:SF1">
    <property type="entry name" value="GAMMA-GLUTAMYLTRANSPEPTIDASE (AFU_ORTHOLOGUE AFUA_4G13580)"/>
    <property type="match status" value="1"/>
</dbReference>
<dbReference type="InterPro" id="IPR029055">
    <property type="entry name" value="Ntn_hydrolases_N"/>
</dbReference>
<dbReference type="InterPro" id="IPR043138">
    <property type="entry name" value="GGT_lsub"/>
</dbReference>
<organism evidence="2 3">
    <name type="scientific">Sneathiella sedimenti</name>
    <dbReference type="NCBI Taxonomy" id="2816034"/>
    <lineage>
        <taxon>Bacteria</taxon>
        <taxon>Pseudomonadati</taxon>
        <taxon>Pseudomonadota</taxon>
        <taxon>Alphaproteobacteria</taxon>
        <taxon>Sneathiellales</taxon>
        <taxon>Sneathiellaceae</taxon>
        <taxon>Sneathiella</taxon>
    </lineage>
</organism>
<gene>
    <name evidence="2" type="ORF">J0X12_16175</name>
</gene>
<keyword evidence="3" id="KW-1185">Reference proteome</keyword>
<accession>A0ABS3F9H8</accession>
<evidence type="ECO:0000313" key="2">
    <source>
        <dbReference type="EMBL" id="MBO0335160.1"/>
    </source>
</evidence>
<evidence type="ECO:0000313" key="3">
    <source>
        <dbReference type="Proteomes" id="UP000664761"/>
    </source>
</evidence>
<reference evidence="2 3" key="1">
    <citation type="submission" date="2021-03" db="EMBL/GenBank/DDBJ databases">
        <title>Sneathiella sp. CAU 1612 isolated from Kang Won-do.</title>
        <authorList>
            <person name="Kim W."/>
        </authorList>
    </citation>
    <scope>NUCLEOTIDE SEQUENCE [LARGE SCALE GENOMIC DNA]</scope>
    <source>
        <strain evidence="2 3">CAU 1612</strain>
    </source>
</reference>
<dbReference type="Gene3D" id="1.10.246.130">
    <property type="match status" value="1"/>
</dbReference>
<dbReference type="PRINTS" id="PR01210">
    <property type="entry name" value="GGTRANSPTASE"/>
</dbReference>
<dbReference type="InterPro" id="IPR043137">
    <property type="entry name" value="GGT_ssub_C"/>
</dbReference>
<dbReference type="Proteomes" id="UP000664761">
    <property type="component" value="Unassembled WGS sequence"/>
</dbReference>
<sequence>MGHVSGVQGTTLNSSYAVSVGHDVAAGIAADVLEAGGNAIDAGVAASIALTVLHSEQVQFGGVAPILLYIADENRYFSIEGAGRWPASANPGFFEEKHRGRIPQGILRTVVPAAPDAWVTALSRFGTMSFADLAGPAQVLAAEGFSAHEDLVSCSAQFERHYRRISDDNARIWLPNDAPVKPGQKFRLPDLANTISILIDAEKKAASKAGRARGLEAVRDAFYKGEIADAMIRHVKTYDGWLTHADLAAHHTPVVEATRARVFGGSLFTPGSWTQGPALSQALQILEAGGIARHGHQSVDACHMMIEALKLALVDREAFYGDPDFVDVPLDILLSPAYAASRAAMIQMESAIHPLPAAGQIPEKPIPRRVTPNNTGENAVTLDTSIAAIIDGGGNIFVSTPSDPSFDGPVVPELGFVISTRGAQSYTDAGHPACLQAGKRPRVSAYPLIFREGNGRHIAGGGPGADLQLQAMAQTLIHHLAHNLSLSEALNAPRVFTHGIPASTEPHLSFAGKVVIEETAPEAMMTGLSALGHKASLGKVGGIAQPSICLVAGHPDQEMEAVGDPRRASGQRIKQNPHSGKGAS</sequence>
<name>A0ABS3F9H8_9PROT</name>
<evidence type="ECO:0000256" key="1">
    <source>
        <dbReference type="SAM" id="MobiDB-lite"/>
    </source>
</evidence>
<dbReference type="Gene3D" id="3.60.20.40">
    <property type="match status" value="1"/>
</dbReference>
<dbReference type="Pfam" id="PF01019">
    <property type="entry name" value="G_glu_transpept"/>
    <property type="match status" value="1"/>
</dbReference>
<dbReference type="RefSeq" id="WP_207047470.1">
    <property type="nucleotide sequence ID" value="NZ_JAFLNC010000005.1"/>
</dbReference>
<dbReference type="EMBL" id="JAFLNC010000005">
    <property type="protein sequence ID" value="MBO0335160.1"/>
    <property type="molecule type" value="Genomic_DNA"/>
</dbReference>
<protein>
    <submittedName>
        <fullName evidence="2">Gamma-glutamyltransferase</fullName>
    </submittedName>
</protein>